<reference evidence="2" key="1">
    <citation type="journal article" date="2023" name="Mol. Phylogenet. Evol.">
        <title>Genome-scale phylogeny and comparative genomics of the fungal order Sordariales.</title>
        <authorList>
            <person name="Hensen N."/>
            <person name="Bonometti L."/>
            <person name="Westerberg I."/>
            <person name="Brannstrom I.O."/>
            <person name="Guillou S."/>
            <person name="Cros-Aarteil S."/>
            <person name="Calhoun S."/>
            <person name="Haridas S."/>
            <person name="Kuo A."/>
            <person name="Mondo S."/>
            <person name="Pangilinan J."/>
            <person name="Riley R."/>
            <person name="LaButti K."/>
            <person name="Andreopoulos B."/>
            <person name="Lipzen A."/>
            <person name="Chen C."/>
            <person name="Yan M."/>
            <person name="Daum C."/>
            <person name="Ng V."/>
            <person name="Clum A."/>
            <person name="Steindorff A."/>
            <person name="Ohm R.A."/>
            <person name="Martin F."/>
            <person name="Silar P."/>
            <person name="Natvig D.O."/>
            <person name="Lalanne C."/>
            <person name="Gautier V."/>
            <person name="Ament-Velasquez S.L."/>
            <person name="Kruys A."/>
            <person name="Hutchinson M.I."/>
            <person name="Powell A.J."/>
            <person name="Barry K."/>
            <person name="Miller A.N."/>
            <person name="Grigoriev I.V."/>
            <person name="Debuchy R."/>
            <person name="Gladieux P."/>
            <person name="Hiltunen Thoren M."/>
            <person name="Johannesson H."/>
        </authorList>
    </citation>
    <scope>NUCLEOTIDE SEQUENCE</scope>
    <source>
        <strain evidence="2">CBS 538.74</strain>
    </source>
</reference>
<feature type="region of interest" description="Disordered" evidence="1">
    <location>
        <begin position="510"/>
        <end position="628"/>
    </location>
</feature>
<comment type="caution">
    <text evidence="2">The sequence shown here is derived from an EMBL/GenBank/DDBJ whole genome shotgun (WGS) entry which is preliminary data.</text>
</comment>
<dbReference type="AlphaFoldDB" id="A0AAN6VR73"/>
<proteinExistence type="predicted"/>
<evidence type="ECO:0000313" key="2">
    <source>
        <dbReference type="EMBL" id="KAK4154891.1"/>
    </source>
</evidence>
<feature type="compositionally biased region" description="Low complexity" evidence="1">
    <location>
        <begin position="760"/>
        <end position="770"/>
    </location>
</feature>
<feature type="region of interest" description="Disordered" evidence="1">
    <location>
        <begin position="1"/>
        <end position="172"/>
    </location>
</feature>
<feature type="compositionally biased region" description="Low complexity" evidence="1">
    <location>
        <begin position="592"/>
        <end position="615"/>
    </location>
</feature>
<feature type="compositionally biased region" description="Basic residues" evidence="1">
    <location>
        <begin position="580"/>
        <end position="589"/>
    </location>
</feature>
<reference evidence="2" key="2">
    <citation type="submission" date="2023-05" db="EMBL/GenBank/DDBJ databases">
        <authorList>
            <consortium name="Lawrence Berkeley National Laboratory"/>
            <person name="Steindorff A."/>
            <person name="Hensen N."/>
            <person name="Bonometti L."/>
            <person name="Westerberg I."/>
            <person name="Brannstrom I.O."/>
            <person name="Guillou S."/>
            <person name="Cros-Aarteil S."/>
            <person name="Calhoun S."/>
            <person name="Haridas S."/>
            <person name="Kuo A."/>
            <person name="Mondo S."/>
            <person name="Pangilinan J."/>
            <person name="Riley R."/>
            <person name="Labutti K."/>
            <person name="Andreopoulos B."/>
            <person name="Lipzen A."/>
            <person name="Chen C."/>
            <person name="Yanf M."/>
            <person name="Daum C."/>
            <person name="Ng V."/>
            <person name="Clum A."/>
            <person name="Ohm R."/>
            <person name="Martin F."/>
            <person name="Silar P."/>
            <person name="Natvig D."/>
            <person name="Lalanne C."/>
            <person name="Gautier V."/>
            <person name="Ament-Velasquez S.L."/>
            <person name="Kruys A."/>
            <person name="Hutchinson M.I."/>
            <person name="Powell A.J."/>
            <person name="Barry K."/>
            <person name="Miller A.N."/>
            <person name="Grigoriev I.V."/>
            <person name="Debuchy R."/>
            <person name="Gladieux P."/>
            <person name="Thoren M.H."/>
            <person name="Johannesson H."/>
        </authorList>
    </citation>
    <scope>NUCLEOTIDE SEQUENCE</scope>
    <source>
        <strain evidence="2">CBS 538.74</strain>
    </source>
</reference>
<sequence>MSGRGRGRPPSRSAQEPAAGASRRSTRQQHQHQQNAAQPGEGQPQLDSPERQLQEQQDQAHGPQPQIEASMAASAYHQNIDPAIAGPQTGGMHPPPIPSVRGLRGQTGMPISRRFTQQTSSIASVNSAAATDAVSSQPEPQSNAPHMLTPALASGTPGRAFSVGSSSVPDTPSREAARAKLMSFMLSRLFTASDDLFTHLCTELVDAEMWEAELKGYKDAFEVYRAQYVEKNSDPTVDPDYVTATMRVDRASPLWDRVFRVVSAANLALLLEEITIMDDQQDLLPRLQEWDKVFPRFFVGGSSDNKDNAMNEQIIEQILMIRTQRTIFELQALQKSLAPFHPIAQVAEIWCAGDVSVEAVTAFLEDNKDALQLKPISRPDAEAAALASERNYNRFVSICNQLPKQLVQGDTLDLSQLHDLFSLEDGLQNLRTFVKNCFTEIKRLLQQGPSTGGDASFSFAASDATSRAGSQIRSQLETDAMAHPFGRTEPGAPPVSYYGPSISMLKEWEQHPPGSRIPYPPGFGSTSSDPVYADPSQQGGLPADGSVYAESARQVSGRKRGAQGEPTLGDDGTPATAAAKRPRASRKKKAAPEAAMGAPSAAGPSSAPLSSVAPSQYPPLPGTQDEPDFDALTQRAREISAASRKVKEPQVRSSWVRKDVLLLVKAVNTYQCKWSTIEKEIKAGTIPFERPRDQQALRDKARLLKQDFLKVDAILPRGFDLVVLGKKEREAVKAANKNPDRKEADVDENGRAISTEYVPEEVAAPATLPAPLAPVEPQPEQQL</sequence>
<evidence type="ECO:0000256" key="1">
    <source>
        <dbReference type="SAM" id="MobiDB-lite"/>
    </source>
</evidence>
<name>A0AAN6VR73_9PEZI</name>
<dbReference type="Proteomes" id="UP001302745">
    <property type="component" value="Unassembled WGS sequence"/>
</dbReference>
<feature type="compositionally biased region" description="Basic and acidic residues" evidence="1">
    <location>
        <begin position="732"/>
        <end position="750"/>
    </location>
</feature>
<accession>A0AAN6VR73</accession>
<feature type="region of interest" description="Disordered" evidence="1">
    <location>
        <begin position="732"/>
        <end position="783"/>
    </location>
</feature>
<gene>
    <name evidence="2" type="ORF">C8A00DRAFT_14048</name>
</gene>
<feature type="compositionally biased region" description="Polar residues" evidence="1">
    <location>
        <begin position="524"/>
        <end position="539"/>
    </location>
</feature>
<protein>
    <submittedName>
        <fullName evidence="2">Uncharacterized protein</fullName>
    </submittedName>
</protein>
<evidence type="ECO:0000313" key="3">
    <source>
        <dbReference type="Proteomes" id="UP001302745"/>
    </source>
</evidence>
<feature type="compositionally biased region" description="Polar residues" evidence="1">
    <location>
        <begin position="114"/>
        <end position="144"/>
    </location>
</feature>
<organism evidence="2 3">
    <name type="scientific">Chaetomidium leptoderma</name>
    <dbReference type="NCBI Taxonomy" id="669021"/>
    <lineage>
        <taxon>Eukaryota</taxon>
        <taxon>Fungi</taxon>
        <taxon>Dikarya</taxon>
        <taxon>Ascomycota</taxon>
        <taxon>Pezizomycotina</taxon>
        <taxon>Sordariomycetes</taxon>
        <taxon>Sordariomycetidae</taxon>
        <taxon>Sordariales</taxon>
        <taxon>Chaetomiaceae</taxon>
        <taxon>Chaetomidium</taxon>
    </lineage>
</organism>
<keyword evidence="3" id="KW-1185">Reference proteome</keyword>
<dbReference type="EMBL" id="MU856900">
    <property type="protein sequence ID" value="KAK4154891.1"/>
    <property type="molecule type" value="Genomic_DNA"/>
</dbReference>